<dbReference type="Proteomes" id="UP000805193">
    <property type="component" value="Unassembled WGS sequence"/>
</dbReference>
<accession>A0AC60P8D1</accession>
<reference evidence="1 2" key="1">
    <citation type="journal article" date="2020" name="Cell">
        <title>Large-Scale Comparative Analyses of Tick Genomes Elucidate Their Genetic Diversity and Vector Capacities.</title>
        <authorList>
            <consortium name="Tick Genome and Microbiome Consortium (TIGMIC)"/>
            <person name="Jia N."/>
            <person name="Wang J."/>
            <person name="Shi W."/>
            <person name="Du L."/>
            <person name="Sun Y."/>
            <person name="Zhan W."/>
            <person name="Jiang J.F."/>
            <person name="Wang Q."/>
            <person name="Zhang B."/>
            <person name="Ji P."/>
            <person name="Bell-Sakyi L."/>
            <person name="Cui X.M."/>
            <person name="Yuan T.T."/>
            <person name="Jiang B.G."/>
            <person name="Yang W.F."/>
            <person name="Lam T.T."/>
            <person name="Chang Q.C."/>
            <person name="Ding S.J."/>
            <person name="Wang X.J."/>
            <person name="Zhu J.G."/>
            <person name="Ruan X.D."/>
            <person name="Zhao L."/>
            <person name="Wei J.T."/>
            <person name="Ye R.Z."/>
            <person name="Que T.C."/>
            <person name="Du C.H."/>
            <person name="Zhou Y.H."/>
            <person name="Cheng J.X."/>
            <person name="Dai P.F."/>
            <person name="Guo W.B."/>
            <person name="Han X.H."/>
            <person name="Huang E.J."/>
            <person name="Li L.F."/>
            <person name="Wei W."/>
            <person name="Gao Y.C."/>
            <person name="Liu J.Z."/>
            <person name="Shao H.Z."/>
            <person name="Wang X."/>
            <person name="Wang C.C."/>
            <person name="Yang T.C."/>
            <person name="Huo Q.B."/>
            <person name="Li W."/>
            <person name="Chen H.Y."/>
            <person name="Chen S.E."/>
            <person name="Zhou L.G."/>
            <person name="Ni X.B."/>
            <person name="Tian J.H."/>
            <person name="Sheng Y."/>
            <person name="Liu T."/>
            <person name="Pan Y.S."/>
            <person name="Xia L.Y."/>
            <person name="Li J."/>
            <person name="Zhao F."/>
            <person name="Cao W.C."/>
        </authorList>
    </citation>
    <scope>NUCLEOTIDE SEQUENCE [LARGE SCALE GENOMIC DNA]</scope>
    <source>
        <strain evidence="1">Iper-2018</strain>
    </source>
</reference>
<gene>
    <name evidence="1" type="ORF">HPB47_007164</name>
</gene>
<evidence type="ECO:0000313" key="1">
    <source>
        <dbReference type="EMBL" id="KAG0415664.1"/>
    </source>
</evidence>
<proteinExistence type="predicted"/>
<keyword evidence="2" id="KW-1185">Reference proteome</keyword>
<comment type="caution">
    <text evidence="1">The sequence shown here is derived from an EMBL/GenBank/DDBJ whole genome shotgun (WGS) entry which is preliminary data.</text>
</comment>
<organism evidence="1 2">
    <name type="scientific">Ixodes persulcatus</name>
    <name type="common">Taiga tick</name>
    <dbReference type="NCBI Taxonomy" id="34615"/>
    <lineage>
        <taxon>Eukaryota</taxon>
        <taxon>Metazoa</taxon>
        <taxon>Ecdysozoa</taxon>
        <taxon>Arthropoda</taxon>
        <taxon>Chelicerata</taxon>
        <taxon>Arachnida</taxon>
        <taxon>Acari</taxon>
        <taxon>Parasitiformes</taxon>
        <taxon>Ixodida</taxon>
        <taxon>Ixodoidea</taxon>
        <taxon>Ixodidae</taxon>
        <taxon>Ixodinae</taxon>
        <taxon>Ixodes</taxon>
    </lineage>
</organism>
<dbReference type="EMBL" id="JABSTQ010011047">
    <property type="protein sequence ID" value="KAG0415664.1"/>
    <property type="molecule type" value="Genomic_DNA"/>
</dbReference>
<sequence>MLDALDESVGRVVEALGNAGMLEDTIIVFSSDNGGGPYGLESNRGYNWPLRGAKFTLWEGSVRVPAFVWSPKFLKKSRVSNQLMHISDWLPTLYTAAGGNPSALGAIDGVDMWHSLTHSSASKRKEILLNIDSLYNISGLRYKQYKLVVGGGFDGELDDHYYFPGGTRPTNNIDELRNESTTARVLKKFYEKQRRSWSPLTWSKNVAVDCRRNRLTENFVPMEPPYLFDIEQDPCELNNLAETKGHTLRFLMKKLDAYNATAVPSLFLPEDPRAYPEYHGGIWSPWLD</sequence>
<name>A0AC60P8D1_IXOPE</name>
<evidence type="ECO:0000313" key="2">
    <source>
        <dbReference type="Proteomes" id="UP000805193"/>
    </source>
</evidence>
<protein>
    <submittedName>
        <fullName evidence="1">Uncharacterized protein</fullName>
    </submittedName>
</protein>